<reference evidence="2 3" key="1">
    <citation type="journal article" date="2001" name="Nucleic Acids Res.">
        <title>The complete genome sequence of the murine respiratory pathogen Mycoplasma pulmonis.</title>
        <authorList>
            <person name="Chambaud I."/>
            <person name="Heilig R."/>
            <person name="Ferris S."/>
            <person name="Barbe V."/>
            <person name="Samson D."/>
            <person name="Galisson F."/>
            <person name="Moszer I."/>
            <person name="Dybvig K."/>
            <person name="Wroblewski H."/>
            <person name="Viari A."/>
            <person name="Rocha E.P.C."/>
            <person name="Blanchard A."/>
        </authorList>
    </citation>
    <scope>NUCLEOTIDE SEQUENCE [LARGE SCALE GENOMIC DNA]</scope>
    <source>
        <strain evidence="2 3">UAB CTIP</strain>
    </source>
</reference>
<dbReference type="AlphaFoldDB" id="Q98Q47"/>
<feature type="coiled-coil region" evidence="1">
    <location>
        <begin position="102"/>
        <end position="129"/>
    </location>
</feature>
<gene>
    <name evidence="2" type="ordered locus">MYPU_5210</name>
</gene>
<protein>
    <submittedName>
        <fullName evidence="2">Uncharacterized protein</fullName>
    </submittedName>
</protein>
<dbReference type="HOGENOM" id="CLU_020409_1_0_14"/>
<dbReference type="PIR" id="A99577">
    <property type="entry name" value="A99577"/>
</dbReference>
<name>Q98Q47_MYCPU</name>
<dbReference type="KEGG" id="mpu:MYPU_5210"/>
<dbReference type="STRING" id="272635.gene:17577123"/>
<evidence type="ECO:0000313" key="2">
    <source>
        <dbReference type="EMBL" id="CAC13694.1"/>
    </source>
</evidence>
<proteinExistence type="predicted"/>
<sequence>MMGKIKSRWCFLDSFNYDQNSLVLNFKQSMPLDVETSLKLENIDTHEEKEISFKTTNGKAQNVLLSSSDLTSGKWKIKSFRFNKNFSYSPKIETTFDFKTNEKQKQERIEKIQKAIDKYQINIRQIHKDKADISKYALSNFDLNLNLKNFEIINNFVQFDGSNLDQDLKSEKQMLLTFEKVSEDKVNKTRKAHFKISTLDNLIFEKTLEWAYKTNEEYLQDFRLGSALWNDLERKLSSIFQKSLWHPYQLPRAKSQISTINLIDEVSASFQGYDHLDDFKGQAKLKFKLIRGQQQRDITFTISGFLRVSLIDPKYKGNLRNSEFIVKASSNGYWLGQYYTAFEVFKHYSNNKSYWYASSNDANPWLEFSWKDKTPADIYGFELLFWNEKDYYKKGSYRVEYKTNANSEWKALENVEITSMPFEKDKRFIQEIVKVKKERISGLRIVFLKDKKPTYPSIFSLNPIVRIAF</sequence>
<evidence type="ECO:0000256" key="1">
    <source>
        <dbReference type="SAM" id="Coils"/>
    </source>
</evidence>
<keyword evidence="1" id="KW-0175">Coiled coil</keyword>
<dbReference type="Proteomes" id="UP000000528">
    <property type="component" value="Chromosome"/>
</dbReference>
<organism evidence="3">
    <name type="scientific">Mycoplasmopsis pulmonis (strain UAB CTIP)</name>
    <name type="common">Mycoplasma pulmonis</name>
    <dbReference type="NCBI Taxonomy" id="272635"/>
    <lineage>
        <taxon>Bacteria</taxon>
        <taxon>Bacillati</taxon>
        <taxon>Mycoplasmatota</taxon>
        <taxon>Mycoplasmoidales</taxon>
        <taxon>Metamycoplasmataceae</taxon>
        <taxon>Mycoplasmopsis</taxon>
    </lineage>
</organism>
<keyword evidence="3" id="KW-1185">Reference proteome</keyword>
<accession>Q98Q47</accession>
<dbReference type="EMBL" id="AL445564">
    <property type="protein sequence ID" value="CAC13694.1"/>
    <property type="molecule type" value="Genomic_DNA"/>
</dbReference>
<evidence type="ECO:0000313" key="3">
    <source>
        <dbReference type="Proteomes" id="UP000000528"/>
    </source>
</evidence>